<evidence type="ECO:0000313" key="3">
    <source>
        <dbReference type="Proteomes" id="UP000318578"/>
    </source>
</evidence>
<organism evidence="2 3">
    <name type="scientific">Amycolatopsis acidiphila</name>
    <dbReference type="NCBI Taxonomy" id="715473"/>
    <lineage>
        <taxon>Bacteria</taxon>
        <taxon>Bacillati</taxon>
        <taxon>Actinomycetota</taxon>
        <taxon>Actinomycetes</taxon>
        <taxon>Pseudonocardiales</taxon>
        <taxon>Pseudonocardiaceae</taxon>
        <taxon>Amycolatopsis</taxon>
    </lineage>
</organism>
<evidence type="ECO:0000256" key="1">
    <source>
        <dbReference type="SAM" id="Phobius"/>
    </source>
</evidence>
<keyword evidence="1" id="KW-1133">Transmembrane helix</keyword>
<dbReference type="AlphaFoldDB" id="A0A558A4J6"/>
<keyword evidence="3" id="KW-1185">Reference proteome</keyword>
<sequence>MAELREGEIVLWTGESARRPPQRWAFALNAVAAVAVLLLVEVLLGKSQALPYTALVAVVGLAVSTPPKT</sequence>
<dbReference type="RefSeq" id="WP_144642359.1">
    <property type="nucleotide sequence ID" value="NZ_BNAX01000002.1"/>
</dbReference>
<proteinExistence type="predicted"/>
<name>A0A558A4J6_9PSEU</name>
<keyword evidence="1" id="KW-0472">Membrane</keyword>
<reference evidence="2 3" key="1">
    <citation type="submission" date="2019-07" db="EMBL/GenBank/DDBJ databases">
        <title>New species of Amycolatopsis and Streptomyces.</title>
        <authorList>
            <person name="Duangmal K."/>
            <person name="Teo W.F.A."/>
            <person name="Lipun K."/>
        </authorList>
    </citation>
    <scope>NUCLEOTIDE SEQUENCE [LARGE SCALE GENOMIC DNA]</scope>
    <source>
        <strain evidence="2 3">JCM 30562</strain>
    </source>
</reference>
<comment type="caution">
    <text evidence="2">The sequence shown here is derived from an EMBL/GenBank/DDBJ whole genome shotgun (WGS) entry which is preliminary data.</text>
</comment>
<dbReference type="EMBL" id="VJZA01000050">
    <property type="protein sequence ID" value="TVT19194.1"/>
    <property type="molecule type" value="Genomic_DNA"/>
</dbReference>
<feature type="transmembrane region" description="Helical" evidence="1">
    <location>
        <begin position="24"/>
        <end position="43"/>
    </location>
</feature>
<keyword evidence="1" id="KW-0812">Transmembrane</keyword>
<protein>
    <submittedName>
        <fullName evidence="2">Uncharacterized protein</fullName>
    </submittedName>
</protein>
<accession>A0A558A4J6</accession>
<evidence type="ECO:0000313" key="2">
    <source>
        <dbReference type="EMBL" id="TVT19194.1"/>
    </source>
</evidence>
<gene>
    <name evidence="2" type="ORF">FNH06_25140</name>
</gene>
<dbReference type="Proteomes" id="UP000318578">
    <property type="component" value="Unassembled WGS sequence"/>
</dbReference>